<reference evidence="3" key="1">
    <citation type="journal article" date="2019" name="Int. J. Syst. Evol. Microbiol.">
        <title>The Global Catalogue of Microorganisms (GCM) 10K type strain sequencing project: providing services to taxonomists for standard genome sequencing and annotation.</title>
        <authorList>
            <consortium name="The Broad Institute Genomics Platform"/>
            <consortium name="The Broad Institute Genome Sequencing Center for Infectious Disease"/>
            <person name="Wu L."/>
            <person name="Ma J."/>
        </authorList>
    </citation>
    <scope>NUCLEOTIDE SEQUENCE [LARGE SCALE GENOMIC DNA]</scope>
    <source>
        <strain evidence="3">JCM 9092</strain>
    </source>
</reference>
<dbReference type="Proteomes" id="UP001501637">
    <property type="component" value="Unassembled WGS sequence"/>
</dbReference>
<feature type="transmembrane region" description="Helical" evidence="1">
    <location>
        <begin position="170"/>
        <end position="190"/>
    </location>
</feature>
<keyword evidence="3" id="KW-1185">Reference proteome</keyword>
<accession>A0ABP6MIS9</accession>
<protein>
    <submittedName>
        <fullName evidence="2">ABC transporter permease</fullName>
    </submittedName>
</protein>
<evidence type="ECO:0000313" key="3">
    <source>
        <dbReference type="Proteomes" id="UP001501637"/>
    </source>
</evidence>
<dbReference type="RefSeq" id="WP_344521213.1">
    <property type="nucleotide sequence ID" value="NZ_BAAAUG010000041.1"/>
</dbReference>
<dbReference type="EMBL" id="BAAAUG010000041">
    <property type="protein sequence ID" value="GAA3103844.1"/>
    <property type="molecule type" value="Genomic_DNA"/>
</dbReference>
<proteinExistence type="predicted"/>
<comment type="caution">
    <text evidence="2">The sequence shown here is derived from an EMBL/GenBank/DDBJ whole genome shotgun (WGS) entry which is preliminary data.</text>
</comment>
<organism evidence="2 3">
    <name type="scientific">Streptomyces rectiviolaceus</name>
    <dbReference type="NCBI Taxonomy" id="332591"/>
    <lineage>
        <taxon>Bacteria</taxon>
        <taxon>Bacillati</taxon>
        <taxon>Actinomycetota</taxon>
        <taxon>Actinomycetes</taxon>
        <taxon>Kitasatosporales</taxon>
        <taxon>Streptomycetaceae</taxon>
        <taxon>Streptomyces</taxon>
    </lineage>
</organism>
<feature type="transmembrane region" description="Helical" evidence="1">
    <location>
        <begin position="87"/>
        <end position="108"/>
    </location>
</feature>
<feature type="transmembrane region" description="Helical" evidence="1">
    <location>
        <begin position="197"/>
        <end position="215"/>
    </location>
</feature>
<name>A0ABP6MIS9_9ACTN</name>
<sequence length="278" mass="29010">MTTTFTAPVVAEPRARFRDVVAAEWIKLWSLRSTSWVLVLSALAVLAFNVGTAYDTYRYWSQQNGSDRADFIGDGIPLLEAFTANGALVYMLTVGAIGALPVVGEYGTGMIRTTFTAVPDRSSVMAAKVTVIAAVTTAFGAALAAASFALTQTVLSGRDAGIGISHPGALRAVVASALLAPVCALAGMALGTLVRHGATTIAAVFAALVLLPAVLTDDRHWTAVLSHALPLNAWDRLAQPGGPPDLYPWTATGAWTVYGVWALASAAVAVTAVRRRDK</sequence>
<keyword evidence="1" id="KW-1133">Transmembrane helix</keyword>
<keyword evidence="1" id="KW-0472">Membrane</keyword>
<feature type="transmembrane region" description="Helical" evidence="1">
    <location>
        <begin position="255"/>
        <end position="273"/>
    </location>
</feature>
<gene>
    <name evidence="2" type="ORF">GCM10010449_28740</name>
</gene>
<feature type="transmembrane region" description="Helical" evidence="1">
    <location>
        <begin position="129"/>
        <end position="150"/>
    </location>
</feature>
<evidence type="ECO:0000313" key="2">
    <source>
        <dbReference type="EMBL" id="GAA3103844.1"/>
    </source>
</evidence>
<keyword evidence="1" id="KW-0812">Transmembrane</keyword>
<feature type="transmembrane region" description="Helical" evidence="1">
    <location>
        <begin position="36"/>
        <end position="54"/>
    </location>
</feature>
<evidence type="ECO:0000256" key="1">
    <source>
        <dbReference type="SAM" id="Phobius"/>
    </source>
</evidence>